<keyword evidence="2" id="KW-1185">Reference proteome</keyword>
<sequence length="307" mass="32791">MPAASSRTPPTLHSSPRGSRLHLSLNTLTYSPHPALAVPHPHSPHPCALQSHPLPLPSTSRTSLEYTLFPCTRHTAAALAALPALAALRLLMRVPVLHCQGRGRPRTCPHLPAALRSPPVPVPTHPPLPSASPPCKVTLPHAHTRRPVPLAAPRPYSPHCTRRPTSAVATRTSALMITALLTCAPVLHTRGRGQPRPRECQADVPQLAALTGRTCAIHACSHRHHTLATAWCVLTEQRIWLGPRPGLKHLAREAVVPYVPRCEGLAEDDAAALRQHQLSLMLKASAGGGGMGMSATTSTRSSICLRA</sequence>
<dbReference type="AlphaFoldDB" id="A0AAD6UZE0"/>
<dbReference type="GO" id="GO:0005524">
    <property type="term" value="F:ATP binding"/>
    <property type="evidence" value="ECO:0007669"/>
    <property type="project" value="InterPro"/>
</dbReference>
<reference evidence="1" key="1">
    <citation type="submission" date="2023-03" db="EMBL/GenBank/DDBJ databases">
        <title>Massive genome expansion in bonnet fungi (Mycena s.s.) driven by repeated elements and novel gene families across ecological guilds.</title>
        <authorList>
            <consortium name="Lawrence Berkeley National Laboratory"/>
            <person name="Harder C.B."/>
            <person name="Miyauchi S."/>
            <person name="Viragh M."/>
            <person name="Kuo A."/>
            <person name="Thoen E."/>
            <person name="Andreopoulos B."/>
            <person name="Lu D."/>
            <person name="Skrede I."/>
            <person name="Drula E."/>
            <person name="Henrissat B."/>
            <person name="Morin E."/>
            <person name="Kohler A."/>
            <person name="Barry K."/>
            <person name="LaButti K."/>
            <person name="Morin E."/>
            <person name="Salamov A."/>
            <person name="Lipzen A."/>
            <person name="Mereny Z."/>
            <person name="Hegedus B."/>
            <person name="Baldrian P."/>
            <person name="Stursova M."/>
            <person name="Weitz H."/>
            <person name="Taylor A."/>
            <person name="Grigoriev I.V."/>
            <person name="Nagy L.G."/>
            <person name="Martin F."/>
            <person name="Kauserud H."/>
        </authorList>
    </citation>
    <scope>NUCLEOTIDE SEQUENCE</scope>
    <source>
        <strain evidence="1">9144</strain>
    </source>
</reference>
<evidence type="ECO:0000313" key="2">
    <source>
        <dbReference type="Proteomes" id="UP001219525"/>
    </source>
</evidence>
<dbReference type="InterPro" id="IPR013815">
    <property type="entry name" value="ATP_grasp_subdomain_1"/>
</dbReference>
<evidence type="ECO:0000313" key="1">
    <source>
        <dbReference type="EMBL" id="KAJ7198729.1"/>
    </source>
</evidence>
<name>A0AAD6UZE0_9AGAR</name>
<proteinExistence type="predicted"/>
<protein>
    <submittedName>
        <fullName evidence="1">Uncharacterized protein</fullName>
    </submittedName>
</protein>
<dbReference type="Gene3D" id="3.30.1490.20">
    <property type="entry name" value="ATP-grasp fold, A domain"/>
    <property type="match status" value="1"/>
</dbReference>
<dbReference type="Gene3D" id="3.30.470.20">
    <property type="entry name" value="ATP-grasp fold, B domain"/>
    <property type="match status" value="1"/>
</dbReference>
<dbReference type="Proteomes" id="UP001219525">
    <property type="component" value="Unassembled WGS sequence"/>
</dbReference>
<organism evidence="1 2">
    <name type="scientific">Mycena pura</name>
    <dbReference type="NCBI Taxonomy" id="153505"/>
    <lineage>
        <taxon>Eukaryota</taxon>
        <taxon>Fungi</taxon>
        <taxon>Dikarya</taxon>
        <taxon>Basidiomycota</taxon>
        <taxon>Agaricomycotina</taxon>
        <taxon>Agaricomycetes</taxon>
        <taxon>Agaricomycetidae</taxon>
        <taxon>Agaricales</taxon>
        <taxon>Marasmiineae</taxon>
        <taxon>Mycenaceae</taxon>
        <taxon>Mycena</taxon>
    </lineage>
</organism>
<gene>
    <name evidence="1" type="ORF">GGX14DRAFT_573170</name>
</gene>
<comment type="caution">
    <text evidence="1">The sequence shown here is derived from an EMBL/GenBank/DDBJ whole genome shotgun (WGS) entry which is preliminary data.</text>
</comment>
<accession>A0AAD6UZE0</accession>
<dbReference type="EMBL" id="JARJCW010000071">
    <property type="protein sequence ID" value="KAJ7198729.1"/>
    <property type="molecule type" value="Genomic_DNA"/>
</dbReference>